<keyword evidence="5" id="KW-0206">Cytoskeleton</keyword>
<feature type="repeat" description="TPR" evidence="9">
    <location>
        <begin position="345"/>
        <end position="378"/>
    </location>
</feature>
<evidence type="ECO:0000256" key="4">
    <source>
        <dbReference type="ARBA" id="ARBA00022803"/>
    </source>
</evidence>
<dbReference type="Ensembl" id="ENSCMIT00000038375.1">
    <property type="protein sequence ID" value="ENSCMIP00000037830.1"/>
    <property type="gene ID" value="ENSCMIG00000015895.1"/>
</dbReference>
<keyword evidence="6" id="KW-0966">Cell projection</keyword>
<reference evidence="12" key="5">
    <citation type="submission" date="2025-09" db="UniProtKB">
        <authorList>
            <consortium name="Ensembl"/>
        </authorList>
    </citation>
    <scope>IDENTIFICATION</scope>
</reference>
<dbReference type="Gene3D" id="1.25.40.10">
    <property type="entry name" value="Tetratricopeptide repeat domain"/>
    <property type="match status" value="2"/>
</dbReference>
<sequence length="481" mass="55128">MSDEEHEEQLIQAPTSSFLTYMSEGDQLYQKGAYAKAINSYTKALNLEPYNKNCLVARSRGYLSLGDSSSAYRDAETSQQDDKKFCKGLYRKAEALYSQGEFELALMFYHRGHKLRPDYKDFRLGIQKAQEAIDNSVGTPKSKAQLRRQKQASKMQNKKVGEEEPKANKVVLRELLGELYSDKEYMEKLLKDDDLSQTSTSSGTTILDLIMSGIAFLDTRTEFWRQQKPIYARERDRRMRERNWKITREQERASPTKYILYTLEEIDQMLASGNAEDSQKKAKKLLVTVENWTKLDVPNKEEVIGNLYSCIGNAQIELGDMTKALENHKNDLELAQEHNLIDAKSRALDNIGRVYARIGQFADAVEVWMEKIPLAKTSLERTWLFHEIGRCHLELSNNEAARDFGEKSLSCSEESGDEEWKMNASVLVAQAEMKLNNYRAGVIYFEKALEKAVLLNDERAKEAILRALCKCNLLLLLRASN</sequence>
<dbReference type="STRING" id="7868.ENSCMIP00000037830"/>
<proteinExistence type="predicted"/>
<evidence type="ECO:0000256" key="6">
    <source>
        <dbReference type="ARBA" id="ARBA00023273"/>
    </source>
</evidence>
<evidence type="ECO:0000256" key="8">
    <source>
        <dbReference type="ARBA" id="ARBA00034143"/>
    </source>
</evidence>
<evidence type="ECO:0000313" key="12">
    <source>
        <dbReference type="Ensembl" id="ENSCMIP00000037830.1"/>
    </source>
</evidence>
<reference evidence="12" key="4">
    <citation type="submission" date="2025-08" db="UniProtKB">
        <authorList>
            <consortium name="Ensembl"/>
        </authorList>
    </citation>
    <scope>IDENTIFICATION</scope>
</reference>
<evidence type="ECO:0000256" key="1">
    <source>
        <dbReference type="ARBA" id="ARBA00004430"/>
    </source>
</evidence>
<organism evidence="12 13">
    <name type="scientific">Callorhinchus milii</name>
    <name type="common">Ghost shark</name>
    <dbReference type="NCBI Taxonomy" id="7868"/>
    <lineage>
        <taxon>Eukaryota</taxon>
        <taxon>Metazoa</taxon>
        <taxon>Chordata</taxon>
        <taxon>Craniata</taxon>
        <taxon>Vertebrata</taxon>
        <taxon>Chondrichthyes</taxon>
        <taxon>Holocephali</taxon>
        <taxon>Chimaeriformes</taxon>
        <taxon>Callorhinchidae</taxon>
        <taxon>Callorhinchus</taxon>
    </lineage>
</organism>
<dbReference type="SUPFAM" id="SSF48452">
    <property type="entry name" value="TPR-like"/>
    <property type="match status" value="2"/>
</dbReference>
<dbReference type="InterPro" id="IPR019734">
    <property type="entry name" value="TPR_rpt"/>
</dbReference>
<comment type="subcellular location">
    <subcellularLocation>
        <location evidence="1">Cytoplasm</location>
        <location evidence="1">Cytoskeleton</location>
        <location evidence="1">Cilium axoneme</location>
    </subcellularLocation>
</comment>
<dbReference type="Proteomes" id="UP000314986">
    <property type="component" value="Unassembled WGS sequence"/>
</dbReference>
<feature type="region of interest" description="Disordered" evidence="11">
    <location>
        <begin position="135"/>
        <end position="163"/>
    </location>
</feature>
<dbReference type="PANTHER" id="PTHR23040">
    <property type="match status" value="1"/>
</dbReference>
<dbReference type="PROSITE" id="PS50005">
    <property type="entry name" value="TPR"/>
    <property type="match status" value="2"/>
</dbReference>
<evidence type="ECO:0000256" key="11">
    <source>
        <dbReference type="SAM" id="MobiDB-lite"/>
    </source>
</evidence>
<dbReference type="FunFam" id="1.25.40.10:FF:000795">
    <property type="entry name" value="Tetratricopeptide repeat protein 25"/>
    <property type="match status" value="1"/>
</dbReference>
<feature type="coiled-coil region" evidence="10">
    <location>
        <begin position="311"/>
        <end position="338"/>
    </location>
</feature>
<feature type="repeat" description="TPR" evidence="9">
    <location>
        <begin position="18"/>
        <end position="51"/>
    </location>
</feature>
<accession>A0A4W3K1S1</accession>
<evidence type="ECO:0000256" key="7">
    <source>
        <dbReference type="ARBA" id="ARBA00034139"/>
    </source>
</evidence>
<evidence type="ECO:0000313" key="13">
    <source>
        <dbReference type="Proteomes" id="UP000314986"/>
    </source>
</evidence>
<dbReference type="GeneTree" id="ENSGT00390000007911"/>
<dbReference type="InParanoid" id="A0A4W3K1S1"/>
<evidence type="ECO:0000256" key="2">
    <source>
        <dbReference type="ARBA" id="ARBA00022490"/>
    </source>
</evidence>
<dbReference type="InterPro" id="IPR040111">
    <property type="entry name" value="ODAD4"/>
</dbReference>
<keyword evidence="13" id="KW-1185">Reference proteome</keyword>
<keyword evidence="10" id="KW-0175">Coiled coil</keyword>
<dbReference type="GO" id="GO:0005930">
    <property type="term" value="C:axoneme"/>
    <property type="evidence" value="ECO:0007669"/>
    <property type="project" value="UniProtKB-SubCell"/>
</dbReference>
<evidence type="ECO:0000256" key="5">
    <source>
        <dbReference type="ARBA" id="ARBA00023212"/>
    </source>
</evidence>
<dbReference type="OMA" id="VMPGCKP"/>
<reference evidence="13" key="3">
    <citation type="journal article" date="2014" name="Nature">
        <title>Elephant shark genome provides unique insights into gnathostome evolution.</title>
        <authorList>
            <consortium name="International Elephant Shark Genome Sequencing Consortium"/>
            <person name="Venkatesh B."/>
            <person name="Lee A.P."/>
            <person name="Ravi V."/>
            <person name="Maurya A.K."/>
            <person name="Lian M.M."/>
            <person name="Swann J.B."/>
            <person name="Ohta Y."/>
            <person name="Flajnik M.F."/>
            <person name="Sutoh Y."/>
            <person name="Kasahara M."/>
            <person name="Hoon S."/>
            <person name="Gangu V."/>
            <person name="Roy S.W."/>
            <person name="Irimia M."/>
            <person name="Korzh V."/>
            <person name="Kondrychyn I."/>
            <person name="Lim Z.W."/>
            <person name="Tay B.H."/>
            <person name="Tohari S."/>
            <person name="Kong K.W."/>
            <person name="Ho S."/>
            <person name="Lorente-Galdos B."/>
            <person name="Quilez J."/>
            <person name="Marques-Bonet T."/>
            <person name="Raney B.J."/>
            <person name="Ingham P.W."/>
            <person name="Tay A."/>
            <person name="Hillier L.W."/>
            <person name="Minx P."/>
            <person name="Boehm T."/>
            <person name="Wilson R.K."/>
            <person name="Brenner S."/>
            <person name="Warren W.C."/>
        </authorList>
    </citation>
    <scope>NUCLEOTIDE SEQUENCE [LARGE SCALE GENOMIC DNA]</scope>
</reference>
<dbReference type="SMART" id="SM00028">
    <property type="entry name" value="TPR"/>
    <property type="match status" value="6"/>
</dbReference>
<dbReference type="AlphaFoldDB" id="A0A4W3K1S1"/>
<protein>
    <recommendedName>
        <fullName evidence="7">Outer dynein arm-docking complex subunit 4</fullName>
    </recommendedName>
    <alternativeName>
        <fullName evidence="8">Tetratricopeptide repeat protein 25</fullName>
    </alternativeName>
</protein>
<keyword evidence="4 9" id="KW-0802">TPR repeat</keyword>
<dbReference type="PANTHER" id="PTHR23040:SF1">
    <property type="entry name" value="OUTER DYNEIN ARM-DOCKING COMPLEX SUBUNIT 4"/>
    <property type="match status" value="1"/>
</dbReference>
<evidence type="ECO:0000256" key="9">
    <source>
        <dbReference type="PROSITE-ProRule" id="PRU00339"/>
    </source>
</evidence>
<keyword evidence="3" id="KW-0677">Repeat</keyword>
<evidence type="ECO:0000256" key="3">
    <source>
        <dbReference type="ARBA" id="ARBA00022737"/>
    </source>
</evidence>
<evidence type="ECO:0000256" key="10">
    <source>
        <dbReference type="SAM" id="Coils"/>
    </source>
</evidence>
<keyword evidence="2" id="KW-0963">Cytoplasm</keyword>
<reference evidence="13" key="1">
    <citation type="journal article" date="2006" name="Science">
        <title>Ancient noncoding elements conserved in the human genome.</title>
        <authorList>
            <person name="Venkatesh B."/>
            <person name="Kirkness E.F."/>
            <person name="Loh Y.H."/>
            <person name="Halpern A.L."/>
            <person name="Lee A.P."/>
            <person name="Johnson J."/>
            <person name="Dandona N."/>
            <person name="Viswanathan L.D."/>
            <person name="Tay A."/>
            <person name="Venter J.C."/>
            <person name="Strausberg R.L."/>
            <person name="Brenner S."/>
        </authorList>
    </citation>
    <scope>NUCLEOTIDE SEQUENCE [LARGE SCALE GENOMIC DNA]</scope>
</reference>
<dbReference type="InterPro" id="IPR011990">
    <property type="entry name" value="TPR-like_helical_dom_sf"/>
</dbReference>
<reference evidence="13" key="2">
    <citation type="journal article" date="2007" name="PLoS Biol.">
        <title>Survey sequencing and comparative analysis of the elephant shark (Callorhinchus milii) genome.</title>
        <authorList>
            <person name="Venkatesh B."/>
            <person name="Kirkness E.F."/>
            <person name="Loh Y.H."/>
            <person name="Halpern A.L."/>
            <person name="Lee A.P."/>
            <person name="Johnson J."/>
            <person name="Dandona N."/>
            <person name="Viswanathan L.D."/>
            <person name="Tay A."/>
            <person name="Venter J.C."/>
            <person name="Strausberg R.L."/>
            <person name="Brenner S."/>
        </authorList>
    </citation>
    <scope>NUCLEOTIDE SEQUENCE [LARGE SCALE GENOMIC DNA]</scope>
</reference>
<name>A0A4W3K1S1_CALMI</name>